<evidence type="ECO:0000313" key="2">
    <source>
        <dbReference type="Proteomes" id="UP001211065"/>
    </source>
</evidence>
<dbReference type="EMBL" id="JADGJW010000510">
    <property type="protein sequence ID" value="KAJ3215921.1"/>
    <property type="molecule type" value="Genomic_DNA"/>
</dbReference>
<dbReference type="AlphaFoldDB" id="A0AAD5TXX7"/>
<keyword evidence="2" id="KW-1185">Reference proteome</keyword>
<accession>A0AAD5TXX7</accession>
<gene>
    <name evidence="1" type="ORF">HK099_006144</name>
</gene>
<organism evidence="1 2">
    <name type="scientific">Clydaea vesicula</name>
    <dbReference type="NCBI Taxonomy" id="447962"/>
    <lineage>
        <taxon>Eukaryota</taxon>
        <taxon>Fungi</taxon>
        <taxon>Fungi incertae sedis</taxon>
        <taxon>Chytridiomycota</taxon>
        <taxon>Chytridiomycota incertae sedis</taxon>
        <taxon>Chytridiomycetes</taxon>
        <taxon>Lobulomycetales</taxon>
        <taxon>Lobulomycetaceae</taxon>
        <taxon>Clydaea</taxon>
    </lineage>
</organism>
<comment type="caution">
    <text evidence="1">The sequence shown here is derived from an EMBL/GenBank/DDBJ whole genome shotgun (WGS) entry which is preliminary data.</text>
</comment>
<evidence type="ECO:0000313" key="1">
    <source>
        <dbReference type="EMBL" id="KAJ3215921.1"/>
    </source>
</evidence>
<proteinExistence type="predicted"/>
<name>A0AAD5TXX7_9FUNG</name>
<protein>
    <submittedName>
        <fullName evidence="1">Uncharacterized protein</fullName>
    </submittedName>
</protein>
<sequence>MLATNNDEIENLEWSWIQINKKNSQCSSERSESPAESLNSTFLEDIEWTFIKENFLKKQHQHNNSCSFLNNSNSFDQAISYSAQEFSFSRPIGQQNQQQPNFSTHTQSNVLGLVINRSNLVQEKQQRSRQNVIVSSDVNYNPEMKRSLSVSSNNQERKKFLIEFNNHYRKEDKKKNEVKVEEEKNDPFIVKKSKKIIKELKKFVKNHFNFSADESGGKEKEGEETGCKENMLHKEIKEFVCFWLKNFGLSFFFSYIFVKIGTFFHDELLSL</sequence>
<dbReference type="Proteomes" id="UP001211065">
    <property type="component" value="Unassembled WGS sequence"/>
</dbReference>
<reference evidence="1" key="1">
    <citation type="submission" date="2020-05" db="EMBL/GenBank/DDBJ databases">
        <title>Phylogenomic resolution of chytrid fungi.</title>
        <authorList>
            <person name="Stajich J.E."/>
            <person name="Amses K."/>
            <person name="Simmons R."/>
            <person name="Seto K."/>
            <person name="Myers J."/>
            <person name="Bonds A."/>
            <person name="Quandt C.A."/>
            <person name="Barry K."/>
            <person name="Liu P."/>
            <person name="Grigoriev I."/>
            <person name="Longcore J.E."/>
            <person name="James T.Y."/>
        </authorList>
    </citation>
    <scope>NUCLEOTIDE SEQUENCE</scope>
    <source>
        <strain evidence="1">JEL0476</strain>
    </source>
</reference>